<dbReference type="GO" id="GO:0007234">
    <property type="term" value="P:osmosensory signaling via phosphorelay pathway"/>
    <property type="evidence" value="ECO:0007669"/>
    <property type="project" value="TreeGrafter"/>
</dbReference>
<comment type="catalytic activity">
    <reaction evidence="1">
        <text>ATP + protein L-histidine = ADP + protein N-phospho-L-histidine.</text>
        <dbReference type="EC" id="2.7.13.3"/>
    </reaction>
</comment>
<evidence type="ECO:0000256" key="4">
    <source>
        <dbReference type="ARBA" id="ARBA00022553"/>
    </source>
</evidence>
<dbReference type="InterPro" id="IPR035965">
    <property type="entry name" value="PAS-like_dom_sf"/>
</dbReference>
<keyword evidence="6" id="KW-0547">Nucleotide-binding</keyword>
<dbReference type="InterPro" id="IPR004358">
    <property type="entry name" value="Sig_transdc_His_kin-like_C"/>
</dbReference>
<dbReference type="InterPro" id="IPR007890">
    <property type="entry name" value="CHASE2"/>
</dbReference>
<evidence type="ECO:0000256" key="7">
    <source>
        <dbReference type="ARBA" id="ARBA00022777"/>
    </source>
</evidence>
<feature type="transmembrane region" description="Helical" evidence="10">
    <location>
        <begin position="325"/>
        <end position="343"/>
    </location>
</feature>
<dbReference type="SUPFAM" id="SSF55874">
    <property type="entry name" value="ATPase domain of HSP90 chaperone/DNA topoisomerase II/histidine kinase"/>
    <property type="match status" value="1"/>
</dbReference>
<evidence type="ECO:0000256" key="6">
    <source>
        <dbReference type="ARBA" id="ARBA00022741"/>
    </source>
</evidence>
<dbReference type="EC" id="2.7.13.3" evidence="3"/>
<evidence type="ECO:0000259" key="11">
    <source>
        <dbReference type="PROSITE" id="PS50109"/>
    </source>
</evidence>
<keyword evidence="10" id="KW-1133">Transmembrane helix</keyword>
<keyword evidence="10" id="KW-0472">Membrane</keyword>
<dbReference type="GO" id="GO:0005524">
    <property type="term" value="F:ATP binding"/>
    <property type="evidence" value="ECO:0007669"/>
    <property type="project" value="UniProtKB-KW"/>
</dbReference>
<dbReference type="Gene3D" id="3.30.565.10">
    <property type="entry name" value="Histidine kinase-like ATPase, C-terminal domain"/>
    <property type="match status" value="1"/>
</dbReference>
<dbReference type="SMART" id="SM00387">
    <property type="entry name" value="HATPase_c"/>
    <property type="match status" value="1"/>
</dbReference>
<sequence>MVGWLSAQTTLVQMNRLIQDFVIAMQGHALQDKVVIVAIDDTSIATLGRWPWRRALHAELLHRLHADQAKVVGLDILFTEPDKRYPIDDATLAAAIKQNSPVVLPLLVQSQNGFAIATQPLKDYAEAATAIGHVQLKVDSDGIVRSVSLQEQVDNISQPNFALSLLNAGGETIEQGSAINANTSGNLQHQAPTLIPYAGGAGYFPRISYLDVLQGNVPKGTFSGKYVIVGATAAGIGDQYATPTTNKDQLMPGVEILANITDALLRNTPLNSATALQNIGLNVCFVILALIGFALLEPLRALLLTVVLGILLVATTYLAGNAIGILFAPSAGILGLVFVYPLWSWHRLDAATRFLTDEYNALQNDTDSFYARTAQLGAKDFLDKRIAALDGATRQLRNLHRFISDSVNALPDATLICGVDGKVRIANSAAHRHFASLNLPDLVACDLHMLVKDVLSTENHLPIITQDMLYMPSHIEGEGRDGRGRDLLVKCVPCFNAEEQHIGWILSLVDVTQLWQAERDRDEAFRFITHDIRSPISSIISLLELQRLDKNEPASKSILVDHLLDKIEQQATNALDLTESFVTLSRAKSSQYQLVQLDLVDLLNEVVDDAWAQAKIRAITIKIIAFPEDAWVMADREMMKRSLINVLGNAIKFSPDSALVTCSISSVFRQANHEFWDIAITDEGLGIPLEKQDDLFQPFKRLHNTSHPEITGTGLGLAFAYAVVQRHGGEITVSNGATAGATFHIVLPRLMDLNI</sequence>
<dbReference type="SUPFAM" id="SSF47384">
    <property type="entry name" value="Homodimeric domain of signal transducing histidine kinase"/>
    <property type="match status" value="1"/>
</dbReference>
<proteinExistence type="predicted"/>
<reference evidence="12" key="1">
    <citation type="journal article" date="2021" name="Arch. Microbiol.">
        <title>Methyloradius palustris gen. nov., sp. nov., a methanol-oxidizing bacterium isolated from snow.</title>
        <authorList>
            <person name="Miyadera T."/>
            <person name="Kojima H."/>
            <person name="Fukui M."/>
        </authorList>
    </citation>
    <scope>NUCLEOTIDE SEQUENCE</scope>
    <source>
        <strain evidence="12">Zm11</strain>
    </source>
</reference>
<dbReference type="GO" id="GO:0000155">
    <property type="term" value="F:phosphorelay sensor kinase activity"/>
    <property type="evidence" value="ECO:0007669"/>
    <property type="project" value="InterPro"/>
</dbReference>
<keyword evidence="5" id="KW-0808">Transferase</keyword>
<organism evidence="12 13">
    <name type="scientific">Methyloradius palustris</name>
    <dbReference type="NCBI Taxonomy" id="2778876"/>
    <lineage>
        <taxon>Bacteria</taxon>
        <taxon>Pseudomonadati</taxon>
        <taxon>Pseudomonadota</taxon>
        <taxon>Betaproteobacteria</taxon>
        <taxon>Nitrosomonadales</taxon>
        <taxon>Methylophilaceae</taxon>
        <taxon>Methyloradius</taxon>
    </lineage>
</organism>
<dbReference type="PIRSF" id="PIRSF037347">
    <property type="entry name" value="STHK_CHASE2_PAS_prd"/>
    <property type="match status" value="1"/>
</dbReference>
<dbReference type="AlphaFoldDB" id="A0A8D5GCY1"/>
<feature type="transmembrane region" description="Helical" evidence="10">
    <location>
        <begin position="301"/>
        <end position="319"/>
    </location>
</feature>
<dbReference type="EMBL" id="AP024110">
    <property type="protein sequence ID" value="BCM24294.1"/>
    <property type="molecule type" value="Genomic_DNA"/>
</dbReference>
<dbReference type="InterPro" id="IPR003594">
    <property type="entry name" value="HATPase_dom"/>
</dbReference>
<evidence type="ECO:0000313" key="12">
    <source>
        <dbReference type="EMBL" id="BCM24294.1"/>
    </source>
</evidence>
<gene>
    <name evidence="12" type="ORF">ZMTM_05530</name>
</gene>
<accession>A0A8D5GCY1</accession>
<dbReference type="PANTHER" id="PTHR42878">
    <property type="entry name" value="TWO-COMPONENT HISTIDINE KINASE"/>
    <property type="match status" value="1"/>
</dbReference>
<feature type="domain" description="Histidine kinase" evidence="11">
    <location>
        <begin position="527"/>
        <end position="751"/>
    </location>
</feature>
<evidence type="ECO:0000313" key="13">
    <source>
        <dbReference type="Proteomes" id="UP000826722"/>
    </source>
</evidence>
<feature type="transmembrane region" description="Helical" evidence="10">
    <location>
        <begin position="275"/>
        <end position="296"/>
    </location>
</feature>
<dbReference type="Proteomes" id="UP000826722">
    <property type="component" value="Chromosome"/>
</dbReference>
<dbReference type="GO" id="GO:0030295">
    <property type="term" value="F:protein kinase activator activity"/>
    <property type="evidence" value="ECO:0007669"/>
    <property type="project" value="TreeGrafter"/>
</dbReference>
<evidence type="ECO:0000256" key="8">
    <source>
        <dbReference type="ARBA" id="ARBA00022840"/>
    </source>
</evidence>
<evidence type="ECO:0000256" key="9">
    <source>
        <dbReference type="ARBA" id="ARBA00023012"/>
    </source>
</evidence>
<keyword evidence="8" id="KW-0067">ATP-binding</keyword>
<dbReference type="InterPro" id="IPR005467">
    <property type="entry name" value="His_kinase_dom"/>
</dbReference>
<comment type="subcellular location">
    <subcellularLocation>
        <location evidence="2">Cell inner membrane</location>
        <topology evidence="2">Multi-pass membrane protein</topology>
    </subcellularLocation>
</comment>
<dbReference type="CDD" id="cd00075">
    <property type="entry name" value="HATPase"/>
    <property type="match status" value="1"/>
</dbReference>
<dbReference type="Gene3D" id="3.30.450.20">
    <property type="entry name" value="PAS domain"/>
    <property type="match status" value="1"/>
</dbReference>
<dbReference type="Pfam" id="PF02518">
    <property type="entry name" value="HATPase_c"/>
    <property type="match status" value="1"/>
</dbReference>
<protein>
    <recommendedName>
        <fullName evidence="3">histidine kinase</fullName>
        <ecNumber evidence="3">2.7.13.3</ecNumber>
    </recommendedName>
</protein>
<dbReference type="KEGG" id="mpau:ZMTM_05530"/>
<dbReference type="SMART" id="SM01080">
    <property type="entry name" value="CHASE2"/>
    <property type="match status" value="1"/>
</dbReference>
<dbReference type="GO" id="GO:0005886">
    <property type="term" value="C:plasma membrane"/>
    <property type="evidence" value="ECO:0007669"/>
    <property type="project" value="UniProtKB-SubCell"/>
</dbReference>
<keyword evidence="10" id="KW-0812">Transmembrane</keyword>
<dbReference type="InterPro" id="IPR050351">
    <property type="entry name" value="BphY/WalK/GraS-like"/>
</dbReference>
<name>A0A8D5GCY1_9PROT</name>
<dbReference type="InterPro" id="IPR017181">
    <property type="entry name" value="Sig_transdc_His_kin_CHASE2"/>
</dbReference>
<dbReference type="SUPFAM" id="SSF55785">
    <property type="entry name" value="PYP-like sensor domain (PAS domain)"/>
    <property type="match status" value="1"/>
</dbReference>
<dbReference type="PROSITE" id="PS50109">
    <property type="entry name" value="HIS_KIN"/>
    <property type="match status" value="1"/>
</dbReference>
<dbReference type="Gene3D" id="1.10.287.130">
    <property type="match status" value="1"/>
</dbReference>
<dbReference type="InterPro" id="IPR003661">
    <property type="entry name" value="HisK_dim/P_dom"/>
</dbReference>
<keyword evidence="13" id="KW-1185">Reference proteome</keyword>
<evidence type="ECO:0000256" key="5">
    <source>
        <dbReference type="ARBA" id="ARBA00022679"/>
    </source>
</evidence>
<keyword evidence="9" id="KW-0902">Two-component regulatory system</keyword>
<keyword evidence="4" id="KW-0597">Phosphoprotein</keyword>
<dbReference type="PANTHER" id="PTHR42878:SF7">
    <property type="entry name" value="SENSOR HISTIDINE KINASE GLRK"/>
    <property type="match status" value="1"/>
</dbReference>
<dbReference type="PRINTS" id="PR00344">
    <property type="entry name" value="BCTRLSENSOR"/>
</dbReference>
<evidence type="ECO:0000256" key="1">
    <source>
        <dbReference type="ARBA" id="ARBA00000085"/>
    </source>
</evidence>
<dbReference type="SMART" id="SM00388">
    <property type="entry name" value="HisKA"/>
    <property type="match status" value="1"/>
</dbReference>
<keyword evidence="7 12" id="KW-0418">Kinase</keyword>
<dbReference type="InterPro" id="IPR036890">
    <property type="entry name" value="HATPase_C_sf"/>
</dbReference>
<evidence type="ECO:0000256" key="2">
    <source>
        <dbReference type="ARBA" id="ARBA00004429"/>
    </source>
</evidence>
<dbReference type="Pfam" id="PF05226">
    <property type="entry name" value="CHASE2"/>
    <property type="match status" value="1"/>
</dbReference>
<dbReference type="GO" id="GO:0000156">
    <property type="term" value="F:phosphorelay response regulator activity"/>
    <property type="evidence" value="ECO:0007669"/>
    <property type="project" value="TreeGrafter"/>
</dbReference>
<evidence type="ECO:0000256" key="10">
    <source>
        <dbReference type="SAM" id="Phobius"/>
    </source>
</evidence>
<evidence type="ECO:0000256" key="3">
    <source>
        <dbReference type="ARBA" id="ARBA00012438"/>
    </source>
</evidence>
<dbReference type="InterPro" id="IPR036097">
    <property type="entry name" value="HisK_dim/P_sf"/>
</dbReference>
<dbReference type="FunFam" id="3.30.565.10:FF:000006">
    <property type="entry name" value="Sensor histidine kinase WalK"/>
    <property type="match status" value="1"/>
</dbReference>